<dbReference type="EMBL" id="JAZHBO010000001">
    <property type="protein sequence ID" value="MEF2155328.1"/>
    <property type="molecule type" value="Genomic_DNA"/>
</dbReference>
<protein>
    <submittedName>
        <fullName evidence="3">Arsenate reductase ArsC</fullName>
        <ecNumber evidence="3">1.20.4.4</ecNumber>
    </submittedName>
</protein>
<evidence type="ECO:0000313" key="3">
    <source>
        <dbReference type="EMBL" id="MEF2155328.1"/>
    </source>
</evidence>
<evidence type="ECO:0000259" key="2">
    <source>
        <dbReference type="SMART" id="SM00226"/>
    </source>
</evidence>
<accession>A0ABU7UZD0</accession>
<organism evidence="3 4">
    <name type="scientific">Aquilutibacter rugosus</name>
    <dbReference type="NCBI Taxonomy" id="3115820"/>
    <lineage>
        <taxon>Bacteria</taxon>
        <taxon>Pseudomonadati</taxon>
        <taxon>Pseudomonadota</taxon>
        <taxon>Gammaproteobacteria</taxon>
        <taxon>Lysobacterales</taxon>
        <taxon>Lysobacteraceae</taxon>
        <taxon>Aquilutibacter</taxon>
    </lineage>
</organism>
<proteinExistence type="predicted"/>
<dbReference type="InterPro" id="IPR023485">
    <property type="entry name" value="Ptyr_pPase"/>
</dbReference>
<reference evidence="3 4" key="1">
    <citation type="submission" date="2024-01" db="EMBL/GenBank/DDBJ databases">
        <title>Novel species of the genus Luteimonas isolated from rivers.</title>
        <authorList>
            <person name="Lu H."/>
        </authorList>
    </citation>
    <scope>NUCLEOTIDE SEQUENCE [LARGE SCALE GENOMIC DNA]</scope>
    <source>
        <strain evidence="3 4">FXH3W</strain>
    </source>
</reference>
<dbReference type="Proteomes" id="UP001356170">
    <property type="component" value="Unassembled WGS sequence"/>
</dbReference>
<dbReference type="Gene3D" id="3.40.50.2300">
    <property type="match status" value="1"/>
</dbReference>
<dbReference type="SMART" id="SM00226">
    <property type="entry name" value="LMWPc"/>
    <property type="match status" value="1"/>
</dbReference>
<dbReference type="GO" id="GO:0030612">
    <property type="term" value="F:arsenate reductase (thioredoxin) activity"/>
    <property type="evidence" value="ECO:0007669"/>
    <property type="project" value="UniProtKB-EC"/>
</dbReference>
<dbReference type="Pfam" id="PF01451">
    <property type="entry name" value="LMWPc"/>
    <property type="match status" value="1"/>
</dbReference>
<dbReference type="PANTHER" id="PTHR43428:SF1">
    <property type="entry name" value="ARSENATE REDUCTASE"/>
    <property type="match status" value="1"/>
</dbReference>
<name>A0ABU7UZD0_9GAMM</name>
<dbReference type="EC" id="1.20.4.4" evidence="3"/>
<sequence>MERYNVLFICTGNSARSQIAEAIMNTIAVDKFVAYSAGSRPRGMVEPLAEQLIRQFGYSKELRSKSWDEFHTANAPTMDFVITVCDDAAGEACPVWPGEPALAHWGVADPARTPDDASAFFKASQLLRRRIELLAALPLAQLDRLARQQAARNIAQETSV</sequence>
<feature type="domain" description="Phosphotyrosine protein phosphatase I" evidence="2">
    <location>
        <begin position="4"/>
        <end position="137"/>
    </location>
</feature>
<dbReference type="CDD" id="cd16345">
    <property type="entry name" value="LMWP_ArsC"/>
    <property type="match status" value="1"/>
</dbReference>
<evidence type="ECO:0000313" key="4">
    <source>
        <dbReference type="Proteomes" id="UP001356170"/>
    </source>
</evidence>
<dbReference type="SUPFAM" id="SSF52788">
    <property type="entry name" value="Phosphotyrosine protein phosphatases I"/>
    <property type="match status" value="1"/>
</dbReference>
<comment type="caution">
    <text evidence="3">The sequence shown here is derived from an EMBL/GenBank/DDBJ whole genome shotgun (WGS) entry which is preliminary data.</text>
</comment>
<dbReference type="InterPro" id="IPR036196">
    <property type="entry name" value="Ptyr_pPase_sf"/>
</dbReference>
<dbReference type="PANTHER" id="PTHR43428">
    <property type="entry name" value="ARSENATE REDUCTASE"/>
    <property type="match status" value="1"/>
</dbReference>
<keyword evidence="1" id="KW-0059">Arsenical resistance</keyword>
<gene>
    <name evidence="3" type="ORF">V3390_03655</name>
</gene>
<evidence type="ECO:0000256" key="1">
    <source>
        <dbReference type="ARBA" id="ARBA00022849"/>
    </source>
</evidence>
<dbReference type="RefSeq" id="WP_331703392.1">
    <property type="nucleotide sequence ID" value="NZ_JAZHBO010000001.1"/>
</dbReference>
<keyword evidence="4" id="KW-1185">Reference proteome</keyword>
<keyword evidence="3" id="KW-0560">Oxidoreductase</keyword>